<dbReference type="EMBL" id="JAIWYP010000012">
    <property type="protein sequence ID" value="KAH3723535.1"/>
    <property type="molecule type" value="Genomic_DNA"/>
</dbReference>
<name>A0A9D4HM39_DREPO</name>
<dbReference type="Proteomes" id="UP000828390">
    <property type="component" value="Unassembled WGS sequence"/>
</dbReference>
<protein>
    <submittedName>
        <fullName evidence="1">Uncharacterized protein</fullName>
    </submittedName>
</protein>
<evidence type="ECO:0000313" key="2">
    <source>
        <dbReference type="Proteomes" id="UP000828390"/>
    </source>
</evidence>
<reference evidence="1" key="2">
    <citation type="submission" date="2020-11" db="EMBL/GenBank/DDBJ databases">
        <authorList>
            <person name="McCartney M.A."/>
            <person name="Auch B."/>
            <person name="Kono T."/>
            <person name="Mallez S."/>
            <person name="Becker A."/>
            <person name="Gohl D.M."/>
            <person name="Silverstein K.A.T."/>
            <person name="Koren S."/>
            <person name="Bechman K.B."/>
            <person name="Herman A."/>
            <person name="Abrahante J.E."/>
            <person name="Garbe J."/>
        </authorList>
    </citation>
    <scope>NUCLEOTIDE SEQUENCE</scope>
    <source>
        <strain evidence="1">Duluth1</strain>
        <tissue evidence="1">Whole animal</tissue>
    </source>
</reference>
<accession>A0A9D4HM39</accession>
<gene>
    <name evidence="1" type="ORF">DPMN_049325</name>
</gene>
<evidence type="ECO:0000313" key="1">
    <source>
        <dbReference type="EMBL" id="KAH3723535.1"/>
    </source>
</evidence>
<reference evidence="1" key="1">
    <citation type="journal article" date="2019" name="bioRxiv">
        <title>The Genome of the Zebra Mussel, Dreissena polymorpha: A Resource for Invasive Species Research.</title>
        <authorList>
            <person name="McCartney M.A."/>
            <person name="Auch B."/>
            <person name="Kono T."/>
            <person name="Mallez S."/>
            <person name="Zhang Y."/>
            <person name="Obille A."/>
            <person name="Becker A."/>
            <person name="Abrahante J.E."/>
            <person name="Garbe J."/>
            <person name="Badalamenti J.P."/>
            <person name="Herman A."/>
            <person name="Mangelson H."/>
            <person name="Liachko I."/>
            <person name="Sullivan S."/>
            <person name="Sone E.D."/>
            <person name="Koren S."/>
            <person name="Silverstein K.A.T."/>
            <person name="Beckman K.B."/>
            <person name="Gohl D.M."/>
        </authorList>
    </citation>
    <scope>NUCLEOTIDE SEQUENCE</scope>
    <source>
        <strain evidence="1">Duluth1</strain>
        <tissue evidence="1">Whole animal</tissue>
    </source>
</reference>
<keyword evidence="2" id="KW-1185">Reference proteome</keyword>
<sequence>MLAKHGILETKKCRCCSDFSKQCRLCSEIGNCIWYYHRFKQTHLKGPSWRNTDMPPTGYKNKPSADKTDFSGIISALINCTWMQNYFTDDLSLNTNICMEAREEVNALRHIHGTNIDEGEMISLFNSLLTLLNDPAYLNSFKPADEARTYLTQVMSVIPQITLKNQELINYMVF</sequence>
<organism evidence="1 2">
    <name type="scientific">Dreissena polymorpha</name>
    <name type="common">Zebra mussel</name>
    <name type="synonym">Mytilus polymorpha</name>
    <dbReference type="NCBI Taxonomy" id="45954"/>
    <lineage>
        <taxon>Eukaryota</taxon>
        <taxon>Metazoa</taxon>
        <taxon>Spiralia</taxon>
        <taxon>Lophotrochozoa</taxon>
        <taxon>Mollusca</taxon>
        <taxon>Bivalvia</taxon>
        <taxon>Autobranchia</taxon>
        <taxon>Heteroconchia</taxon>
        <taxon>Euheterodonta</taxon>
        <taxon>Imparidentia</taxon>
        <taxon>Neoheterodontei</taxon>
        <taxon>Myida</taxon>
        <taxon>Dreissenoidea</taxon>
        <taxon>Dreissenidae</taxon>
        <taxon>Dreissena</taxon>
    </lineage>
</organism>
<proteinExistence type="predicted"/>
<dbReference type="AlphaFoldDB" id="A0A9D4HM39"/>
<comment type="caution">
    <text evidence="1">The sequence shown here is derived from an EMBL/GenBank/DDBJ whole genome shotgun (WGS) entry which is preliminary data.</text>
</comment>